<dbReference type="InterPro" id="IPR001296">
    <property type="entry name" value="Glyco_trans_1"/>
</dbReference>
<sequence>MRLLFALPGFHRVDRGAEIALLAVARELALSGELVTVIGSGDPRPDVPYHFRRVSSLSRERFEGFPKFPPLREETAWEDATFATNLILKERLSDFDATITCAFPFTHWALRLKSPARAAHVFVTQNGDWPSFNNASEYKFFNCDGLVCTNPEYFARNRQQWRCALIPNGVDTLRFAPGPSSRERFGLPTKGPVVLMVSALIESKRVLDGIRAVAEFEDAFLVVAGDGPLKDEARDLASNLLPGRYRQFAVPASEMPYLYRSVDVFLHLSKAESFGNVFLEAAACGLPIIAHDSDRLRWILGTDQYLCDTEDRQQLWQCLHSAISSGKKSAQLQMERFAWPLIATQYRVFIEAILSER</sequence>
<evidence type="ECO:0000313" key="3">
    <source>
        <dbReference type="Proteomes" id="UP000433652"/>
    </source>
</evidence>
<dbReference type="SUPFAM" id="SSF53756">
    <property type="entry name" value="UDP-Glycosyltransferase/glycogen phosphorylase"/>
    <property type="match status" value="1"/>
</dbReference>
<keyword evidence="2" id="KW-0808">Transferase</keyword>
<keyword evidence="3" id="KW-1185">Reference proteome</keyword>
<dbReference type="InterPro" id="IPR050194">
    <property type="entry name" value="Glycosyltransferase_grp1"/>
</dbReference>
<gene>
    <name evidence="2" type="ORF">GRI89_14285</name>
</gene>
<evidence type="ECO:0000313" key="2">
    <source>
        <dbReference type="EMBL" id="MXO60707.1"/>
    </source>
</evidence>
<dbReference type="Gene3D" id="3.40.50.2000">
    <property type="entry name" value="Glycogen Phosphorylase B"/>
    <property type="match status" value="2"/>
</dbReference>
<dbReference type="OrthoDB" id="258796at2"/>
<dbReference type="Pfam" id="PF00534">
    <property type="entry name" value="Glycos_transf_1"/>
    <property type="match status" value="1"/>
</dbReference>
<reference evidence="2 3" key="1">
    <citation type="submission" date="2019-12" db="EMBL/GenBank/DDBJ databases">
        <title>Genomic-based taxomic classification of the family Erythrobacteraceae.</title>
        <authorList>
            <person name="Xu L."/>
        </authorList>
    </citation>
    <scope>NUCLEOTIDE SEQUENCE [LARGE SCALE GENOMIC DNA]</scope>
    <source>
        <strain evidence="2 3">MCCC 1K01500</strain>
    </source>
</reference>
<comment type="caution">
    <text evidence="2">The sequence shown here is derived from an EMBL/GenBank/DDBJ whole genome shotgun (WGS) entry which is preliminary data.</text>
</comment>
<organism evidence="2 3">
    <name type="scientific">Croceibacterium salegens</name>
    <dbReference type="NCBI Taxonomy" id="1737568"/>
    <lineage>
        <taxon>Bacteria</taxon>
        <taxon>Pseudomonadati</taxon>
        <taxon>Pseudomonadota</taxon>
        <taxon>Alphaproteobacteria</taxon>
        <taxon>Sphingomonadales</taxon>
        <taxon>Erythrobacteraceae</taxon>
        <taxon>Croceibacterium</taxon>
    </lineage>
</organism>
<proteinExistence type="predicted"/>
<dbReference type="GO" id="GO:0016757">
    <property type="term" value="F:glycosyltransferase activity"/>
    <property type="evidence" value="ECO:0007669"/>
    <property type="project" value="InterPro"/>
</dbReference>
<feature type="domain" description="Glycosyl transferase family 1" evidence="1">
    <location>
        <begin position="181"/>
        <end position="332"/>
    </location>
</feature>
<dbReference type="AlphaFoldDB" id="A0A6I4T0A6"/>
<dbReference type="PANTHER" id="PTHR45947">
    <property type="entry name" value="SULFOQUINOVOSYL TRANSFERASE SQD2"/>
    <property type="match status" value="1"/>
</dbReference>
<dbReference type="Proteomes" id="UP000433652">
    <property type="component" value="Unassembled WGS sequence"/>
</dbReference>
<evidence type="ECO:0000259" key="1">
    <source>
        <dbReference type="Pfam" id="PF00534"/>
    </source>
</evidence>
<accession>A0A6I4T0A6</accession>
<dbReference type="CDD" id="cd03801">
    <property type="entry name" value="GT4_PimA-like"/>
    <property type="match status" value="1"/>
</dbReference>
<name>A0A6I4T0A6_9SPHN</name>
<dbReference type="PANTHER" id="PTHR45947:SF3">
    <property type="entry name" value="SULFOQUINOVOSYL TRANSFERASE SQD2"/>
    <property type="match status" value="1"/>
</dbReference>
<protein>
    <submittedName>
        <fullName evidence="2">Glycosyltransferase</fullName>
    </submittedName>
</protein>
<dbReference type="EMBL" id="WTYM01000057">
    <property type="protein sequence ID" value="MXO60707.1"/>
    <property type="molecule type" value="Genomic_DNA"/>
</dbReference>